<dbReference type="Proteomes" id="UP001159363">
    <property type="component" value="Chromosome 6"/>
</dbReference>
<gene>
    <name evidence="1" type="ORF">PR048_020557</name>
</gene>
<accession>A0ABQ9H6S9</accession>
<keyword evidence="2" id="KW-1185">Reference proteome</keyword>
<evidence type="ECO:0000313" key="1">
    <source>
        <dbReference type="EMBL" id="KAJ8879936.1"/>
    </source>
</evidence>
<sequence length="163" mass="18507">MQKSPEGCRPVATSYLFCFTSFSVGTLSDWWLNGYTAMFCDAYTDKCKVVIFFLPVCSAWKIELTCTECVFTCSLVEHNLMSVADHAGSLFKKMFHISEVFKYYGFSRTKTTAIMNEMAVDTSVNLQDMSFSVASDYSNHTDRLWTNFSSSTGGMLYRAHHMN</sequence>
<protein>
    <submittedName>
        <fullName evidence="1">Uncharacterized protein</fullName>
    </submittedName>
</protein>
<reference evidence="1 2" key="1">
    <citation type="submission" date="2023-02" db="EMBL/GenBank/DDBJ databases">
        <title>LHISI_Scaffold_Assembly.</title>
        <authorList>
            <person name="Stuart O.P."/>
            <person name="Cleave R."/>
            <person name="Magrath M.J.L."/>
            <person name="Mikheyev A.S."/>
        </authorList>
    </citation>
    <scope>NUCLEOTIDE SEQUENCE [LARGE SCALE GENOMIC DNA]</scope>
    <source>
        <strain evidence="1">Daus_M_001</strain>
        <tissue evidence="1">Leg muscle</tissue>
    </source>
</reference>
<name>A0ABQ9H6S9_9NEOP</name>
<dbReference type="EMBL" id="JARBHB010000007">
    <property type="protein sequence ID" value="KAJ8879936.1"/>
    <property type="molecule type" value="Genomic_DNA"/>
</dbReference>
<comment type="caution">
    <text evidence="1">The sequence shown here is derived from an EMBL/GenBank/DDBJ whole genome shotgun (WGS) entry which is preliminary data.</text>
</comment>
<organism evidence="1 2">
    <name type="scientific">Dryococelus australis</name>
    <dbReference type="NCBI Taxonomy" id="614101"/>
    <lineage>
        <taxon>Eukaryota</taxon>
        <taxon>Metazoa</taxon>
        <taxon>Ecdysozoa</taxon>
        <taxon>Arthropoda</taxon>
        <taxon>Hexapoda</taxon>
        <taxon>Insecta</taxon>
        <taxon>Pterygota</taxon>
        <taxon>Neoptera</taxon>
        <taxon>Polyneoptera</taxon>
        <taxon>Phasmatodea</taxon>
        <taxon>Verophasmatodea</taxon>
        <taxon>Anareolatae</taxon>
        <taxon>Phasmatidae</taxon>
        <taxon>Eurycanthinae</taxon>
        <taxon>Dryococelus</taxon>
    </lineage>
</organism>
<evidence type="ECO:0000313" key="2">
    <source>
        <dbReference type="Proteomes" id="UP001159363"/>
    </source>
</evidence>
<proteinExistence type="predicted"/>